<dbReference type="Proteomes" id="UP000014160">
    <property type="component" value="Unassembled WGS sequence"/>
</dbReference>
<evidence type="ECO:0000313" key="3">
    <source>
        <dbReference type="Proteomes" id="UP000013750"/>
    </source>
</evidence>
<dbReference type="EMBL" id="AJDQ01000034">
    <property type="protein sequence ID" value="EOI51502.1"/>
    <property type="molecule type" value="Genomic_DNA"/>
</dbReference>
<reference evidence="1 3" key="1">
    <citation type="submission" date="2013-02" db="EMBL/GenBank/DDBJ databases">
        <title>The Genome Sequence of Enterococcus gilvus ATCC BAA-350.</title>
        <authorList>
            <consortium name="The Broad Institute Genome Sequencing Platform"/>
            <consortium name="The Broad Institute Genome Sequencing Center for Infectious Disease"/>
            <person name="Earl A.M."/>
            <person name="Gilmore M.S."/>
            <person name="Lebreton F."/>
            <person name="Walker B."/>
            <person name="Young S.K."/>
            <person name="Zeng Q."/>
            <person name="Gargeya S."/>
            <person name="Fitzgerald M."/>
            <person name="Haas B."/>
            <person name="Abouelleil A."/>
            <person name="Alvarado L."/>
            <person name="Arachchi H.M."/>
            <person name="Berlin A.M."/>
            <person name="Chapman S.B."/>
            <person name="Dewar J."/>
            <person name="Goldberg J."/>
            <person name="Griggs A."/>
            <person name="Gujja S."/>
            <person name="Hansen M."/>
            <person name="Howarth C."/>
            <person name="Imamovic A."/>
            <person name="Larimer J."/>
            <person name="McCowan C."/>
            <person name="Murphy C."/>
            <person name="Neiman D."/>
            <person name="Pearson M."/>
            <person name="Priest M."/>
            <person name="Roberts A."/>
            <person name="Saif S."/>
            <person name="Shea T."/>
            <person name="Sisk P."/>
            <person name="Sykes S."/>
            <person name="Wortman J."/>
            <person name="Nusbaum C."/>
            <person name="Birren B."/>
        </authorList>
    </citation>
    <scope>NUCLEOTIDE SEQUENCE [LARGE SCALE GENOMIC DNA]</scope>
    <source>
        <strain evidence="1 3">ATCC BAA-350</strain>
    </source>
</reference>
<proteinExistence type="predicted"/>
<organism evidence="1 3">
    <name type="scientific">Enterococcus gilvus ATCC BAA-350</name>
    <dbReference type="NCBI Taxonomy" id="1158614"/>
    <lineage>
        <taxon>Bacteria</taxon>
        <taxon>Bacillati</taxon>
        <taxon>Bacillota</taxon>
        <taxon>Bacilli</taxon>
        <taxon>Lactobacillales</taxon>
        <taxon>Enterococcaceae</taxon>
        <taxon>Enterococcus</taxon>
    </lineage>
</organism>
<dbReference type="RefSeq" id="WP_010782490.1">
    <property type="nucleotide sequence ID" value="NZ_ASWH01000005.1"/>
</dbReference>
<name>R2XNE6_9ENTE</name>
<dbReference type="PATRIC" id="fig|1158614.3.peg.4150"/>
<dbReference type="HOGENOM" id="CLU_841299_0_0_9"/>
<gene>
    <name evidence="2" type="ORF">I592_04163</name>
    <name evidence="1" type="ORF">UKC_04177</name>
</gene>
<evidence type="ECO:0000313" key="1">
    <source>
        <dbReference type="EMBL" id="EOI51502.1"/>
    </source>
</evidence>
<reference evidence="2 4" key="2">
    <citation type="submission" date="2013-03" db="EMBL/GenBank/DDBJ databases">
        <title>The Genome Sequence of Enterococcus gilvus ATCC BAA-350 (PacBio/Illumina hybrid assembly).</title>
        <authorList>
            <consortium name="The Broad Institute Genomics Platform"/>
            <consortium name="The Broad Institute Genome Sequencing Center for Infectious Disease"/>
            <person name="Earl A."/>
            <person name="Russ C."/>
            <person name="Gilmore M."/>
            <person name="Surin D."/>
            <person name="Walker B."/>
            <person name="Young S."/>
            <person name="Zeng Q."/>
            <person name="Gargeya S."/>
            <person name="Fitzgerald M."/>
            <person name="Haas B."/>
            <person name="Abouelleil A."/>
            <person name="Allen A.W."/>
            <person name="Alvarado L."/>
            <person name="Arachchi H.M."/>
            <person name="Berlin A.M."/>
            <person name="Chapman S.B."/>
            <person name="Gainer-Dewar J."/>
            <person name="Goldberg J."/>
            <person name="Griggs A."/>
            <person name="Gujja S."/>
            <person name="Hansen M."/>
            <person name="Howarth C."/>
            <person name="Imamovic A."/>
            <person name="Ireland A."/>
            <person name="Larimer J."/>
            <person name="McCowan C."/>
            <person name="Murphy C."/>
            <person name="Pearson M."/>
            <person name="Poon T.W."/>
            <person name="Priest M."/>
            <person name="Roberts A."/>
            <person name="Saif S."/>
            <person name="Shea T."/>
            <person name="Sisk P."/>
            <person name="Sykes S."/>
            <person name="Wortman J."/>
            <person name="Nusbaum C."/>
            <person name="Birren B."/>
        </authorList>
    </citation>
    <scope>NUCLEOTIDE SEQUENCE [LARGE SCALE GENOMIC DNA]</scope>
    <source>
        <strain evidence="2 4">ATCC BAA-350</strain>
    </source>
</reference>
<dbReference type="Proteomes" id="UP000013750">
    <property type="component" value="Unassembled WGS sequence"/>
</dbReference>
<dbReference type="AlphaFoldDB" id="R2XNE6"/>
<protein>
    <submittedName>
        <fullName evidence="1">Uncharacterized protein</fullName>
    </submittedName>
</protein>
<accession>R2XNE6</accession>
<comment type="caution">
    <text evidence="1">The sequence shown here is derived from an EMBL/GenBank/DDBJ whole genome shotgun (WGS) entry which is preliminary data.</text>
</comment>
<evidence type="ECO:0000313" key="2">
    <source>
        <dbReference type="EMBL" id="EOW77187.1"/>
    </source>
</evidence>
<evidence type="ECO:0000313" key="4">
    <source>
        <dbReference type="Proteomes" id="UP000014160"/>
    </source>
</evidence>
<sequence length="330" mass="39075">MAFSTKQYYVKPVIPTVRPEINFSGITLLSFDAKPALLLSEDFRYSSHFYIENDLLFKTKFYQYFYSLKSYLNNLVSKGARQNIRGISTSCKFEDHYRELEQTIKSFREFLLKPDMYIYEDSINKEKSHTSEATTSKELHYWLKKTFKYRKKMINSIYPKQQYLEFHSLLNECNIFLKMLGENSLHFTDSLDLFFDIGSSVDWFLLNITECPYHEANDFKKLFSSNVRVNNDLVTIAGIFNIMKQPSAFELYLADEKPFFEKIEQYKGIFRDLLTSGNRVIDLETLKLKAQKEVETITKQSTETSEWEEKLQEIQSMHDVAVERKIHDIK</sequence>
<keyword evidence="4" id="KW-1185">Reference proteome</keyword>
<dbReference type="EMBL" id="ASWH01000005">
    <property type="protein sequence ID" value="EOW77187.1"/>
    <property type="molecule type" value="Genomic_DNA"/>
</dbReference>